<reference evidence="1" key="1">
    <citation type="submission" date="2020-08" db="EMBL/GenBank/DDBJ databases">
        <title>Multicomponent nature underlies the extraordinary mechanical properties of spider dragline silk.</title>
        <authorList>
            <person name="Kono N."/>
            <person name="Nakamura H."/>
            <person name="Mori M."/>
            <person name="Yoshida Y."/>
            <person name="Ohtoshi R."/>
            <person name="Malay A.D."/>
            <person name="Moran D.A.P."/>
            <person name="Tomita M."/>
            <person name="Numata K."/>
            <person name="Arakawa K."/>
        </authorList>
    </citation>
    <scope>NUCLEOTIDE SEQUENCE</scope>
</reference>
<gene>
    <name evidence="1" type="ORF">NPIL_103851</name>
</gene>
<dbReference type="AlphaFoldDB" id="A0A8X6MT69"/>
<dbReference type="Proteomes" id="UP000887013">
    <property type="component" value="Unassembled WGS sequence"/>
</dbReference>
<evidence type="ECO:0000313" key="2">
    <source>
        <dbReference type="Proteomes" id="UP000887013"/>
    </source>
</evidence>
<name>A0A8X6MT69_NEPPI</name>
<protein>
    <submittedName>
        <fullName evidence="1">Uncharacterized protein</fullName>
    </submittedName>
</protein>
<comment type="caution">
    <text evidence="1">The sequence shown here is derived from an EMBL/GenBank/DDBJ whole genome shotgun (WGS) entry which is preliminary data.</text>
</comment>
<dbReference type="EMBL" id="BMAW01002091">
    <property type="protein sequence ID" value="GFS76910.1"/>
    <property type="molecule type" value="Genomic_DNA"/>
</dbReference>
<proteinExistence type="predicted"/>
<organism evidence="1 2">
    <name type="scientific">Nephila pilipes</name>
    <name type="common">Giant wood spider</name>
    <name type="synonym">Nephila maculata</name>
    <dbReference type="NCBI Taxonomy" id="299642"/>
    <lineage>
        <taxon>Eukaryota</taxon>
        <taxon>Metazoa</taxon>
        <taxon>Ecdysozoa</taxon>
        <taxon>Arthropoda</taxon>
        <taxon>Chelicerata</taxon>
        <taxon>Arachnida</taxon>
        <taxon>Araneae</taxon>
        <taxon>Araneomorphae</taxon>
        <taxon>Entelegynae</taxon>
        <taxon>Araneoidea</taxon>
        <taxon>Nephilidae</taxon>
        <taxon>Nephila</taxon>
    </lineage>
</organism>
<accession>A0A8X6MT69</accession>
<evidence type="ECO:0000313" key="1">
    <source>
        <dbReference type="EMBL" id="GFS76910.1"/>
    </source>
</evidence>
<keyword evidence="2" id="KW-1185">Reference proteome</keyword>
<sequence length="68" mass="7807">MEFIIPKIISTPIHPTFNRVFLADIISESSRSTDVSIFWTCDGAPSSNLFLEFPDDMLSVRNQYRLLI</sequence>